<feature type="compositionally biased region" description="Basic and acidic residues" evidence="1">
    <location>
        <begin position="55"/>
        <end position="66"/>
    </location>
</feature>
<protein>
    <submittedName>
        <fullName evidence="2">Uncharacterized protein</fullName>
    </submittedName>
</protein>
<dbReference type="SUPFAM" id="SSF69118">
    <property type="entry name" value="AhpD-like"/>
    <property type="match status" value="1"/>
</dbReference>
<dbReference type="Gene3D" id="1.20.1290.10">
    <property type="entry name" value="AhpD-like"/>
    <property type="match status" value="1"/>
</dbReference>
<dbReference type="EMBL" id="FMYL01000005">
    <property type="protein sequence ID" value="SDB92457.1"/>
    <property type="molecule type" value="Genomic_DNA"/>
</dbReference>
<evidence type="ECO:0000256" key="1">
    <source>
        <dbReference type="SAM" id="MobiDB-lite"/>
    </source>
</evidence>
<gene>
    <name evidence="2" type="ORF">SAMN05421733_10579</name>
</gene>
<dbReference type="RefSeq" id="WP_244518209.1">
    <property type="nucleotide sequence ID" value="NZ_FMYL01000005.1"/>
</dbReference>
<proteinExistence type="predicted"/>
<keyword evidence="3" id="KW-1185">Reference proteome</keyword>
<sequence length="66" mass="7492">MNEIKEILIQVYAYARFPRSLNALGKFLSLLKERKADGVVDIKGKESSPFPKNDQSLKDGTQHQKT</sequence>
<evidence type="ECO:0000313" key="3">
    <source>
        <dbReference type="Proteomes" id="UP000242501"/>
    </source>
</evidence>
<dbReference type="AlphaFoldDB" id="A0A1G6HDR6"/>
<dbReference type="InterPro" id="IPR029032">
    <property type="entry name" value="AhpD-like"/>
</dbReference>
<organism evidence="2 3">
    <name type="scientific">Acinetobacter boissieri</name>
    <dbReference type="NCBI Taxonomy" id="1219383"/>
    <lineage>
        <taxon>Bacteria</taxon>
        <taxon>Pseudomonadati</taxon>
        <taxon>Pseudomonadota</taxon>
        <taxon>Gammaproteobacteria</taxon>
        <taxon>Moraxellales</taxon>
        <taxon>Moraxellaceae</taxon>
        <taxon>Acinetobacter</taxon>
    </lineage>
</organism>
<dbReference type="Proteomes" id="UP000242501">
    <property type="component" value="Unassembled WGS sequence"/>
</dbReference>
<reference evidence="3" key="1">
    <citation type="submission" date="2016-09" db="EMBL/GenBank/DDBJ databases">
        <authorList>
            <person name="Varghese N."/>
            <person name="Submissions S."/>
        </authorList>
    </citation>
    <scope>NUCLEOTIDE SEQUENCE [LARGE SCALE GENOMIC DNA]</scope>
    <source>
        <strain evidence="3">ANC 4422</strain>
    </source>
</reference>
<evidence type="ECO:0000313" key="2">
    <source>
        <dbReference type="EMBL" id="SDB92457.1"/>
    </source>
</evidence>
<accession>A0A1G6HDR6</accession>
<dbReference type="STRING" id="1219383.SAMN05421733_10579"/>
<name>A0A1G6HDR6_9GAMM</name>
<feature type="region of interest" description="Disordered" evidence="1">
    <location>
        <begin position="42"/>
        <end position="66"/>
    </location>
</feature>